<dbReference type="Proteomes" id="UP000221369">
    <property type="component" value="Unassembled WGS sequence"/>
</dbReference>
<comment type="caution">
    <text evidence="3">The sequence shown here is derived from an EMBL/GenBank/DDBJ whole genome shotgun (WGS) entry which is preliminary data.</text>
</comment>
<name>A0A2A9E1C6_9MICO</name>
<dbReference type="EMBL" id="PDJE01000001">
    <property type="protein sequence ID" value="PFG31999.1"/>
    <property type="molecule type" value="Genomic_DNA"/>
</dbReference>
<accession>A0A2A9E1C6</accession>
<organism evidence="3 4">
    <name type="scientific">Paramicrobacterium agarici</name>
    <dbReference type="NCBI Taxonomy" id="630514"/>
    <lineage>
        <taxon>Bacteria</taxon>
        <taxon>Bacillati</taxon>
        <taxon>Actinomycetota</taxon>
        <taxon>Actinomycetes</taxon>
        <taxon>Micrococcales</taxon>
        <taxon>Microbacteriaceae</taxon>
        <taxon>Paramicrobacterium</taxon>
    </lineage>
</organism>
<proteinExistence type="predicted"/>
<sequence length="142" mass="14847">MTAARYGEAMTHSEGAGQHPSTNAAPLPPAPPPGYPPRYGPYPPPVRPYAPRVRQPSPRMHPLRICGIVATVLGFFTAVMGGIIVVLPYGLFLLGGGGNVDAFYGFADSFKAPGLTVFAIGAVLLVLGIVGIITGKSRPPRR</sequence>
<dbReference type="AlphaFoldDB" id="A0A2A9E1C6"/>
<keyword evidence="4" id="KW-1185">Reference proteome</keyword>
<evidence type="ECO:0000256" key="2">
    <source>
        <dbReference type="SAM" id="Phobius"/>
    </source>
</evidence>
<keyword evidence="2" id="KW-1133">Transmembrane helix</keyword>
<feature type="region of interest" description="Disordered" evidence="1">
    <location>
        <begin position="1"/>
        <end position="54"/>
    </location>
</feature>
<gene>
    <name evidence="3" type="ORF">ATJ78_2983</name>
</gene>
<feature type="transmembrane region" description="Helical" evidence="2">
    <location>
        <begin position="65"/>
        <end position="92"/>
    </location>
</feature>
<protein>
    <submittedName>
        <fullName evidence="3">Uncharacterized protein</fullName>
    </submittedName>
</protein>
<evidence type="ECO:0000313" key="4">
    <source>
        <dbReference type="Proteomes" id="UP000221369"/>
    </source>
</evidence>
<evidence type="ECO:0000256" key="1">
    <source>
        <dbReference type="SAM" id="MobiDB-lite"/>
    </source>
</evidence>
<keyword evidence="2" id="KW-0472">Membrane</keyword>
<evidence type="ECO:0000313" key="3">
    <source>
        <dbReference type="EMBL" id="PFG31999.1"/>
    </source>
</evidence>
<feature type="compositionally biased region" description="Pro residues" evidence="1">
    <location>
        <begin position="26"/>
        <end position="48"/>
    </location>
</feature>
<feature type="transmembrane region" description="Helical" evidence="2">
    <location>
        <begin position="112"/>
        <end position="133"/>
    </location>
</feature>
<reference evidence="3 4" key="1">
    <citation type="submission" date="2017-10" db="EMBL/GenBank/DDBJ databases">
        <title>Sequencing the genomes of 1000 actinobacteria strains.</title>
        <authorList>
            <person name="Klenk H.-P."/>
        </authorList>
    </citation>
    <scope>NUCLEOTIDE SEQUENCE [LARGE SCALE GENOMIC DNA]</scope>
    <source>
        <strain evidence="3 4">DSM 21798</strain>
    </source>
</reference>
<keyword evidence="2" id="KW-0812">Transmembrane</keyword>